<dbReference type="AlphaFoldDB" id="A0ABD2Q9I8"/>
<dbReference type="Proteomes" id="UP001626550">
    <property type="component" value="Unassembled WGS sequence"/>
</dbReference>
<feature type="compositionally biased region" description="Polar residues" evidence="1">
    <location>
        <begin position="1"/>
        <end position="21"/>
    </location>
</feature>
<sequence>MLSFQTSSNGFELTQPAPNRHQQQQQQADNFFHSYHGSSTSTSSTCAALGLKSCLRDVKQREFGVSEEEKRSIDRVA</sequence>
<gene>
    <name evidence="2" type="ORF">Ciccas_005210</name>
</gene>
<comment type="caution">
    <text evidence="2">The sequence shown here is derived from an EMBL/GenBank/DDBJ whole genome shotgun (WGS) entry which is preliminary data.</text>
</comment>
<evidence type="ECO:0000256" key="1">
    <source>
        <dbReference type="SAM" id="MobiDB-lite"/>
    </source>
</evidence>
<reference evidence="2 3" key="1">
    <citation type="submission" date="2024-11" db="EMBL/GenBank/DDBJ databases">
        <title>Adaptive evolution of stress response genes in parasites aligns with host niche diversity.</title>
        <authorList>
            <person name="Hahn C."/>
            <person name="Resl P."/>
        </authorList>
    </citation>
    <scope>NUCLEOTIDE SEQUENCE [LARGE SCALE GENOMIC DNA]</scope>
    <source>
        <strain evidence="2">EGGRZ-B1_66</strain>
        <tissue evidence="2">Body</tissue>
    </source>
</reference>
<accession>A0ABD2Q9I8</accession>
<evidence type="ECO:0000313" key="3">
    <source>
        <dbReference type="Proteomes" id="UP001626550"/>
    </source>
</evidence>
<evidence type="ECO:0000313" key="2">
    <source>
        <dbReference type="EMBL" id="KAL3316143.1"/>
    </source>
</evidence>
<dbReference type="EMBL" id="JBJKFK010000592">
    <property type="protein sequence ID" value="KAL3316143.1"/>
    <property type="molecule type" value="Genomic_DNA"/>
</dbReference>
<proteinExistence type="predicted"/>
<organism evidence="2 3">
    <name type="scientific">Cichlidogyrus casuarinus</name>
    <dbReference type="NCBI Taxonomy" id="1844966"/>
    <lineage>
        <taxon>Eukaryota</taxon>
        <taxon>Metazoa</taxon>
        <taxon>Spiralia</taxon>
        <taxon>Lophotrochozoa</taxon>
        <taxon>Platyhelminthes</taxon>
        <taxon>Monogenea</taxon>
        <taxon>Monopisthocotylea</taxon>
        <taxon>Dactylogyridea</taxon>
        <taxon>Ancyrocephalidae</taxon>
        <taxon>Cichlidogyrus</taxon>
    </lineage>
</organism>
<name>A0ABD2Q9I8_9PLAT</name>
<protein>
    <submittedName>
        <fullName evidence="2">Uncharacterized protein</fullName>
    </submittedName>
</protein>
<keyword evidence="3" id="KW-1185">Reference proteome</keyword>
<feature type="region of interest" description="Disordered" evidence="1">
    <location>
        <begin position="1"/>
        <end position="35"/>
    </location>
</feature>